<dbReference type="Pfam" id="PF13350">
    <property type="entry name" value="Y_phosphatase3"/>
    <property type="match status" value="1"/>
</dbReference>
<dbReference type="SUPFAM" id="SSF52799">
    <property type="entry name" value="(Phosphotyrosine protein) phosphatases II"/>
    <property type="match status" value="1"/>
</dbReference>
<dbReference type="PROSITE" id="PS50056">
    <property type="entry name" value="TYR_PHOSPHATASE_2"/>
    <property type="match status" value="1"/>
</dbReference>
<feature type="region of interest" description="Disordered" evidence="1">
    <location>
        <begin position="58"/>
        <end position="80"/>
    </location>
</feature>
<comment type="caution">
    <text evidence="3">The sequence shown here is derived from an EMBL/GenBank/DDBJ whole genome shotgun (WGS) entry which is preliminary data.</text>
</comment>
<dbReference type="RefSeq" id="WP_347920144.1">
    <property type="nucleotide sequence ID" value="NZ_JBDXMX010000003.1"/>
</dbReference>
<organism evidence="3 4">
    <name type="scientific">Citricoccus nitrophenolicus</name>
    <dbReference type="NCBI Taxonomy" id="863575"/>
    <lineage>
        <taxon>Bacteria</taxon>
        <taxon>Bacillati</taxon>
        <taxon>Actinomycetota</taxon>
        <taxon>Actinomycetes</taxon>
        <taxon>Micrococcales</taxon>
        <taxon>Micrococcaceae</taxon>
        <taxon>Citricoccus</taxon>
    </lineage>
</organism>
<keyword evidence="4" id="KW-1185">Reference proteome</keyword>
<evidence type="ECO:0000313" key="3">
    <source>
        <dbReference type="EMBL" id="MEO9247494.1"/>
    </source>
</evidence>
<name>A0ABV0IIL2_9MICC</name>
<dbReference type="EMBL" id="JBDXMX010000003">
    <property type="protein sequence ID" value="MEO9247494.1"/>
    <property type="molecule type" value="Genomic_DNA"/>
</dbReference>
<gene>
    <name evidence="3" type="ORF">ABDK96_07365</name>
</gene>
<proteinExistence type="predicted"/>
<evidence type="ECO:0000259" key="2">
    <source>
        <dbReference type="PROSITE" id="PS50056"/>
    </source>
</evidence>
<feature type="domain" description="Tyrosine specific protein phosphatases" evidence="2">
    <location>
        <begin position="121"/>
        <end position="161"/>
    </location>
</feature>
<dbReference type="InterPro" id="IPR029021">
    <property type="entry name" value="Prot-tyrosine_phosphatase-like"/>
</dbReference>
<dbReference type="Gene3D" id="3.90.190.10">
    <property type="entry name" value="Protein tyrosine phosphatase superfamily"/>
    <property type="match status" value="1"/>
</dbReference>
<reference evidence="3 4" key="1">
    <citation type="submission" date="2024-05" db="EMBL/GenBank/DDBJ databases">
        <authorList>
            <person name="Yi C."/>
        </authorList>
    </citation>
    <scope>NUCLEOTIDE SEQUENCE [LARGE SCALE GENOMIC DNA]</scope>
    <source>
        <strain evidence="3 4">XS13</strain>
    </source>
</reference>
<protein>
    <submittedName>
        <fullName evidence="3">Tyrosine-protein phosphatase</fullName>
    </submittedName>
</protein>
<dbReference type="Proteomes" id="UP001484097">
    <property type="component" value="Unassembled WGS sequence"/>
</dbReference>
<dbReference type="InterPro" id="IPR000387">
    <property type="entry name" value="Tyr_Pase_dom"/>
</dbReference>
<evidence type="ECO:0000256" key="1">
    <source>
        <dbReference type="SAM" id="MobiDB-lite"/>
    </source>
</evidence>
<dbReference type="InterPro" id="IPR016130">
    <property type="entry name" value="Tyr_Pase_AS"/>
</dbReference>
<dbReference type="PROSITE" id="PS00383">
    <property type="entry name" value="TYR_PHOSPHATASE_1"/>
    <property type="match status" value="1"/>
</dbReference>
<sequence>MSEVPQNPDAEVPVDWEGAVNARHVLGSLYRMGRQEWLTETGWRQLRRDGVGTVIDLRTTAERRRRPTDPPLGEGAAAGVEILHRPVEDPDHEGYEDYLAPALADGAPYPNHPRYYPSTLHHFPDRLAEVVRAVAAAPAGVVLHCSAGRDRTGLVVTVLLLLAGRRDLVAAQYDAGARGINDWHRISPVPHPHERHLVGEDLERFVGGRLEALESFVDSLPDAAAVVRLLTAHGVTEAELTAVRAKLGLDVP</sequence>
<accession>A0ABV0IIL2</accession>
<evidence type="ECO:0000313" key="4">
    <source>
        <dbReference type="Proteomes" id="UP001484097"/>
    </source>
</evidence>
<dbReference type="InterPro" id="IPR026893">
    <property type="entry name" value="Tyr/Ser_Pase_IphP-type"/>
</dbReference>